<gene>
    <name evidence="2" type="ORF">Apau_0035</name>
</gene>
<keyword evidence="3" id="KW-1185">Reference proteome</keyword>
<keyword evidence="1" id="KW-0472">Membrane</keyword>
<evidence type="ECO:0000256" key="1">
    <source>
        <dbReference type="SAM" id="Phobius"/>
    </source>
</evidence>
<feature type="transmembrane region" description="Helical" evidence="1">
    <location>
        <begin position="40"/>
        <end position="59"/>
    </location>
</feature>
<sequence length="154" mass="16981">MLLYRRVQWGRFLLWIFGAAWLLQLGVLLAAARGTGEPSGFWSSLGVTGLILGAAFGAFGRMEVRVEDRVLRVSQAFGLLRRRVPLETIRDIRPGRIPWYLLGIKFHRGGWWWSVAPGEALELTLEGGKLLVVGTEDPRNLAAALGVSVLSGRA</sequence>
<reference evidence="2 3" key="1">
    <citation type="journal article" date="2010" name="Stand. Genomic Sci.">
        <title>Non-contiguous finished genome sequence of Aminomonas paucivorans type strain (GLU-3).</title>
        <authorList>
            <person name="Pitluck S."/>
            <person name="Yasawong M."/>
            <person name="Held B."/>
            <person name="Lapidus A."/>
            <person name="Nolan M."/>
            <person name="Copeland A."/>
            <person name="Lucas S."/>
            <person name="Del Rio T.G."/>
            <person name="Tice H."/>
            <person name="Cheng J.F."/>
            <person name="Chertkov O."/>
            <person name="Goodwin L."/>
            <person name="Tapia R."/>
            <person name="Han C."/>
            <person name="Liolios K."/>
            <person name="Ivanova N."/>
            <person name="Mavromatis K."/>
            <person name="Ovchinnikova G."/>
            <person name="Pati A."/>
            <person name="Chen A."/>
            <person name="Palaniappan K."/>
            <person name="Land M."/>
            <person name="Hauser L."/>
            <person name="Chang Y.J."/>
            <person name="Jeffries C.D."/>
            <person name="Pukall R."/>
            <person name="Spring S."/>
            <person name="Rohde M."/>
            <person name="Sikorski J."/>
            <person name="Goker M."/>
            <person name="Woyke T."/>
            <person name="Bristow J."/>
            <person name="Eisen J.A."/>
            <person name="Markowitz V."/>
            <person name="Hugenholtz P."/>
            <person name="Kyrpides N.C."/>
            <person name="Klenk H.P."/>
        </authorList>
    </citation>
    <scope>NUCLEOTIDE SEQUENCE [LARGE SCALE GENOMIC DNA]</scope>
    <source>
        <strain evidence="2 3">DSM 12260</strain>
    </source>
</reference>
<name>E3CVB9_9BACT</name>
<organism evidence="2 3">
    <name type="scientific">Aminomonas paucivorans DSM 12260</name>
    <dbReference type="NCBI Taxonomy" id="584708"/>
    <lineage>
        <taxon>Bacteria</taxon>
        <taxon>Thermotogati</taxon>
        <taxon>Synergistota</taxon>
        <taxon>Synergistia</taxon>
        <taxon>Synergistales</taxon>
        <taxon>Synergistaceae</taxon>
        <taxon>Aminomonas</taxon>
    </lineage>
</organism>
<protein>
    <recommendedName>
        <fullName evidence="4">Bacterial Pleckstrin homology domain-containing protein</fullName>
    </recommendedName>
</protein>
<dbReference type="HOGENOM" id="CLU_1700552_0_0_0"/>
<dbReference type="AlphaFoldDB" id="E3CVB9"/>
<dbReference type="PaxDb" id="584708-Apau_0035"/>
<evidence type="ECO:0000313" key="2">
    <source>
        <dbReference type="EMBL" id="EFQ22476.1"/>
    </source>
</evidence>
<dbReference type="RefSeq" id="WP_006299613.1">
    <property type="nucleotide sequence ID" value="NZ_CM001022.1"/>
</dbReference>
<dbReference type="eggNOG" id="ENOG5033K25">
    <property type="taxonomic scope" value="Bacteria"/>
</dbReference>
<keyword evidence="1" id="KW-1133">Transmembrane helix</keyword>
<evidence type="ECO:0000313" key="3">
    <source>
        <dbReference type="Proteomes" id="UP000005096"/>
    </source>
</evidence>
<dbReference type="EMBL" id="CM001022">
    <property type="protein sequence ID" value="EFQ22476.1"/>
    <property type="molecule type" value="Genomic_DNA"/>
</dbReference>
<proteinExistence type="predicted"/>
<keyword evidence="1" id="KW-0812">Transmembrane</keyword>
<feature type="transmembrane region" description="Helical" evidence="1">
    <location>
        <begin position="12"/>
        <end position="34"/>
    </location>
</feature>
<evidence type="ECO:0008006" key="4">
    <source>
        <dbReference type="Google" id="ProtNLM"/>
    </source>
</evidence>
<accession>E3CVB9</accession>
<dbReference type="STRING" id="584708.Apau_0035"/>
<dbReference type="Proteomes" id="UP000005096">
    <property type="component" value="Chromosome"/>
</dbReference>